<dbReference type="PANTHER" id="PTHR35316">
    <property type="entry name" value="28S RIBOSOMAL S34 PROTEIN"/>
    <property type="match status" value="1"/>
</dbReference>
<evidence type="ECO:0000313" key="2">
    <source>
        <dbReference type="EMBL" id="TNV71157.1"/>
    </source>
</evidence>
<proteinExistence type="predicted"/>
<protein>
    <submittedName>
        <fullName evidence="2">Uncharacterized protein</fullName>
    </submittedName>
</protein>
<dbReference type="AlphaFoldDB" id="A0A8J8NA36"/>
<dbReference type="Proteomes" id="UP000785679">
    <property type="component" value="Unassembled WGS sequence"/>
</dbReference>
<dbReference type="EMBL" id="RRYP01030448">
    <property type="protein sequence ID" value="TNV71157.1"/>
    <property type="molecule type" value="Genomic_DNA"/>
</dbReference>
<accession>A0A8J8NA36</accession>
<reference evidence="2" key="1">
    <citation type="submission" date="2019-06" db="EMBL/GenBank/DDBJ databases">
        <authorList>
            <person name="Zheng W."/>
        </authorList>
    </citation>
    <scope>NUCLEOTIDE SEQUENCE</scope>
    <source>
        <strain evidence="2">QDHG01</strain>
    </source>
</reference>
<comment type="caution">
    <text evidence="2">The sequence shown here is derived from an EMBL/GenBank/DDBJ whole genome shotgun (WGS) entry which is preliminary data.</text>
</comment>
<evidence type="ECO:0000313" key="3">
    <source>
        <dbReference type="Proteomes" id="UP000785679"/>
    </source>
</evidence>
<feature type="compositionally biased region" description="Basic residues" evidence="1">
    <location>
        <begin position="162"/>
        <end position="181"/>
    </location>
</feature>
<dbReference type="OrthoDB" id="16434at2759"/>
<feature type="region of interest" description="Disordered" evidence="1">
    <location>
        <begin position="153"/>
        <end position="181"/>
    </location>
</feature>
<evidence type="ECO:0000256" key="1">
    <source>
        <dbReference type="SAM" id="MobiDB-lite"/>
    </source>
</evidence>
<name>A0A8J8NA36_HALGN</name>
<gene>
    <name evidence="2" type="ORF">FGO68_gene12446</name>
</gene>
<sequence>MGVAMEEARRLLYEKVIKKFTLQDITKHKSLRQKNLVEMLTGYPNHGVGFKVYNKHWPQGSFYHVKQVDLNAPRYGSLYGVYYEDGQIAGNKIEKVAQVLKRGLWSYDLKDPAFTEPQITLDNDLTIDMVRTQQLIEEKKEFLAKRTKSMTWVGEPEEQEWKKKKAAPVKAAKGRAAPKKK</sequence>
<keyword evidence="3" id="KW-1185">Reference proteome</keyword>
<organism evidence="2 3">
    <name type="scientific">Halteria grandinella</name>
    <dbReference type="NCBI Taxonomy" id="5974"/>
    <lineage>
        <taxon>Eukaryota</taxon>
        <taxon>Sar</taxon>
        <taxon>Alveolata</taxon>
        <taxon>Ciliophora</taxon>
        <taxon>Intramacronucleata</taxon>
        <taxon>Spirotrichea</taxon>
        <taxon>Stichotrichia</taxon>
        <taxon>Sporadotrichida</taxon>
        <taxon>Halteriidae</taxon>
        <taxon>Halteria</taxon>
    </lineage>
</organism>
<dbReference type="PANTHER" id="PTHR35316:SF1">
    <property type="entry name" value="28S RIBOSOMAL S34 PROTEIN"/>
    <property type="match status" value="1"/>
</dbReference>